<dbReference type="GO" id="GO:0032259">
    <property type="term" value="P:methylation"/>
    <property type="evidence" value="ECO:0007669"/>
    <property type="project" value="UniProtKB-KW"/>
</dbReference>
<reference evidence="6" key="1">
    <citation type="submission" date="2016-03" db="EMBL/GenBank/DDBJ databases">
        <authorList>
            <person name="Borrel G."/>
            <person name="Mccann A."/>
            <person name="O'Toole P.W."/>
        </authorList>
    </citation>
    <scope>NUCLEOTIDE SEQUENCE</scope>
    <source>
        <strain evidence="6">183</strain>
    </source>
</reference>
<dbReference type="Pfam" id="PF01888">
    <property type="entry name" value="CbiD"/>
    <property type="match status" value="1"/>
</dbReference>
<gene>
    <name evidence="5" type="primary">cbiD</name>
    <name evidence="6" type="ORF">A3207_03750</name>
</gene>
<evidence type="ECO:0000313" key="6">
    <source>
        <dbReference type="EMBL" id="TQS81526.1"/>
    </source>
</evidence>
<dbReference type="Gene3D" id="3.30.2110.10">
    <property type="entry name" value="CbiD-like"/>
    <property type="match status" value="1"/>
</dbReference>
<dbReference type="EMBL" id="LVVT01000022">
    <property type="protein sequence ID" value="TQS81526.1"/>
    <property type="molecule type" value="Genomic_DNA"/>
</dbReference>
<evidence type="ECO:0000256" key="2">
    <source>
        <dbReference type="ARBA" id="ARBA00022603"/>
    </source>
</evidence>
<keyword evidence="4 5" id="KW-0949">S-adenosyl-L-methionine</keyword>
<organism evidence="6 7">
    <name type="scientific">Candidatus Methanomassiliicoccus intestinalis</name>
    <dbReference type="NCBI Taxonomy" id="1406512"/>
    <lineage>
        <taxon>Archaea</taxon>
        <taxon>Methanobacteriati</taxon>
        <taxon>Thermoplasmatota</taxon>
        <taxon>Thermoplasmata</taxon>
        <taxon>Methanomassiliicoccales</taxon>
        <taxon>Methanomassiliicoccaceae</taxon>
        <taxon>Methanomassiliicoccus</taxon>
    </lineage>
</organism>
<dbReference type="HAMAP" id="MF_00787">
    <property type="entry name" value="CbiD"/>
    <property type="match status" value="1"/>
</dbReference>
<dbReference type="PIRSF" id="PIRSF026782">
    <property type="entry name" value="CbiD"/>
    <property type="match status" value="1"/>
</dbReference>
<dbReference type="RefSeq" id="WP_400195460.1">
    <property type="nucleotide sequence ID" value="NZ_CAYAYE010000017.1"/>
</dbReference>
<dbReference type="InterPro" id="IPR036074">
    <property type="entry name" value="CbiD_sf"/>
</dbReference>
<comment type="caution">
    <text evidence="6">The sequence shown here is derived from an EMBL/GenBank/DDBJ whole genome shotgun (WGS) entry which is preliminary data.</text>
</comment>
<dbReference type="InterPro" id="IPR002748">
    <property type="entry name" value="CbiD"/>
</dbReference>
<evidence type="ECO:0000256" key="4">
    <source>
        <dbReference type="ARBA" id="ARBA00022691"/>
    </source>
</evidence>
<name>A0A8J8PCP2_9ARCH</name>
<dbReference type="SUPFAM" id="SSF111342">
    <property type="entry name" value="CbiD-like"/>
    <property type="match status" value="1"/>
</dbReference>
<dbReference type="PANTHER" id="PTHR35863">
    <property type="entry name" value="COBALT-PRECORRIN-5B C(1)-METHYLTRANSFERASE"/>
    <property type="match status" value="1"/>
</dbReference>
<evidence type="ECO:0000256" key="5">
    <source>
        <dbReference type="HAMAP-Rule" id="MF_00787"/>
    </source>
</evidence>
<dbReference type="UniPathway" id="UPA00148">
    <property type="reaction ID" value="UER00227"/>
</dbReference>
<evidence type="ECO:0000313" key="7">
    <source>
        <dbReference type="Proteomes" id="UP000752814"/>
    </source>
</evidence>
<comment type="pathway">
    <text evidence="5">Cofactor biosynthesis; adenosylcobalamin biosynthesis; cob(II)yrinate a,c-diamide from sirohydrochlorin (anaerobic route): step 6/10.</text>
</comment>
<keyword evidence="1 5" id="KW-0169">Cobalamin biosynthesis</keyword>
<dbReference type="EC" id="2.1.1.195" evidence="5"/>
<comment type="similarity">
    <text evidence="5">Belongs to the CbiD family.</text>
</comment>
<proteinExistence type="inferred from homology"/>
<dbReference type="AlphaFoldDB" id="A0A8J8PCP2"/>
<keyword evidence="3 5" id="KW-0808">Transferase</keyword>
<comment type="function">
    <text evidence="5">Catalyzes the methylation of C-1 in cobalt-precorrin-5B to form cobalt-precorrin-6A.</text>
</comment>
<sequence length="382" mass="40485">MESEPGGELYVYKNNQRLRCGYTTGSCATAAAKAAVTIMLSKKSLSEVSITTPNGTVLNLPVLDVKISENSVSCAVRKDGGDDIDATHGALVYAEVSFTGSGINIDGGKGVGRVTKKGLDQPVGNAAINSVPRQTIFQAVKEMCTLYNYSGGVDVIISVPEGEQIAEKTFNPRLGIMGGISIIGTSGIVEPMSQEALVETIRTEMKMRLANGSAVILAVPGNYGEDFSQTVCSVPAEQMVKCSNFIGETIDSAVEFGAQGLLFISNIGKFVKVAGGIMNTHSRNADCRLEILTAHAALAGADNKILLRIMDTVTTEDALDILSENNLLQPVMKSITDKINFYLNNRAKGQIITGAIIFSSNHGMLGKTENADKLLKILEDAP</sequence>
<comment type="catalytic activity">
    <reaction evidence="5">
        <text>Co-precorrin-5B + S-adenosyl-L-methionine = Co-precorrin-6A + S-adenosyl-L-homocysteine</text>
        <dbReference type="Rhea" id="RHEA:26285"/>
        <dbReference type="ChEBI" id="CHEBI:57856"/>
        <dbReference type="ChEBI" id="CHEBI:59789"/>
        <dbReference type="ChEBI" id="CHEBI:60063"/>
        <dbReference type="ChEBI" id="CHEBI:60064"/>
        <dbReference type="EC" id="2.1.1.195"/>
    </reaction>
</comment>
<protein>
    <recommendedName>
        <fullName evidence="5">Cobalt-precorrin-5B C(1)-methyltransferase</fullName>
        <ecNumber evidence="5">2.1.1.195</ecNumber>
    </recommendedName>
    <alternativeName>
        <fullName evidence="5">Cobalt-precorrin-6A synthase</fullName>
    </alternativeName>
</protein>
<evidence type="ECO:0000256" key="1">
    <source>
        <dbReference type="ARBA" id="ARBA00022573"/>
    </source>
</evidence>
<dbReference type="Proteomes" id="UP000752814">
    <property type="component" value="Unassembled WGS sequence"/>
</dbReference>
<accession>A0A8J8PCP2</accession>
<dbReference type="GO" id="GO:0019251">
    <property type="term" value="P:anaerobic cobalamin biosynthetic process"/>
    <property type="evidence" value="ECO:0007669"/>
    <property type="project" value="UniProtKB-UniRule"/>
</dbReference>
<dbReference type="PANTHER" id="PTHR35863:SF1">
    <property type="entry name" value="COBALT-PRECORRIN-5B C(1)-METHYLTRANSFERASE"/>
    <property type="match status" value="1"/>
</dbReference>
<dbReference type="NCBIfam" id="TIGR00312">
    <property type="entry name" value="cbiD"/>
    <property type="match status" value="1"/>
</dbReference>
<evidence type="ECO:0000256" key="3">
    <source>
        <dbReference type="ARBA" id="ARBA00022679"/>
    </source>
</evidence>
<dbReference type="GO" id="GO:0008168">
    <property type="term" value="F:methyltransferase activity"/>
    <property type="evidence" value="ECO:0007669"/>
    <property type="project" value="UniProtKB-UniRule"/>
</dbReference>
<keyword evidence="2 5" id="KW-0489">Methyltransferase</keyword>